<dbReference type="Proteomes" id="UP001215280">
    <property type="component" value="Unassembled WGS sequence"/>
</dbReference>
<reference evidence="1" key="1">
    <citation type="submission" date="2023-03" db="EMBL/GenBank/DDBJ databases">
        <title>Massive genome expansion in bonnet fungi (Mycena s.s.) driven by repeated elements and novel gene families across ecological guilds.</title>
        <authorList>
            <consortium name="Lawrence Berkeley National Laboratory"/>
            <person name="Harder C.B."/>
            <person name="Miyauchi S."/>
            <person name="Viragh M."/>
            <person name="Kuo A."/>
            <person name="Thoen E."/>
            <person name="Andreopoulos B."/>
            <person name="Lu D."/>
            <person name="Skrede I."/>
            <person name="Drula E."/>
            <person name="Henrissat B."/>
            <person name="Morin E."/>
            <person name="Kohler A."/>
            <person name="Barry K."/>
            <person name="LaButti K."/>
            <person name="Morin E."/>
            <person name="Salamov A."/>
            <person name="Lipzen A."/>
            <person name="Mereny Z."/>
            <person name="Hegedus B."/>
            <person name="Baldrian P."/>
            <person name="Stursova M."/>
            <person name="Weitz H."/>
            <person name="Taylor A."/>
            <person name="Grigoriev I.V."/>
            <person name="Nagy L.G."/>
            <person name="Martin F."/>
            <person name="Kauserud H."/>
        </authorList>
    </citation>
    <scope>NUCLEOTIDE SEQUENCE</scope>
    <source>
        <strain evidence="1">CBHHK188m</strain>
    </source>
</reference>
<dbReference type="EMBL" id="JARJLG010000187">
    <property type="protein sequence ID" value="KAJ7730887.1"/>
    <property type="molecule type" value="Genomic_DNA"/>
</dbReference>
<protein>
    <submittedName>
        <fullName evidence="1">Uncharacterized protein</fullName>
    </submittedName>
</protein>
<comment type="caution">
    <text evidence="1">The sequence shown here is derived from an EMBL/GenBank/DDBJ whole genome shotgun (WGS) entry which is preliminary data.</text>
</comment>
<dbReference type="AlphaFoldDB" id="A0AAD7HXV6"/>
<proteinExistence type="predicted"/>
<dbReference type="InterPro" id="IPR032675">
    <property type="entry name" value="LRR_dom_sf"/>
</dbReference>
<evidence type="ECO:0000313" key="1">
    <source>
        <dbReference type="EMBL" id="KAJ7730887.1"/>
    </source>
</evidence>
<name>A0AAD7HXV6_9AGAR</name>
<keyword evidence="2" id="KW-1185">Reference proteome</keyword>
<dbReference type="SUPFAM" id="SSF52047">
    <property type="entry name" value="RNI-like"/>
    <property type="match status" value="1"/>
</dbReference>
<gene>
    <name evidence="1" type="ORF">DFH07DRAFT_848305</name>
</gene>
<dbReference type="Gene3D" id="3.80.10.10">
    <property type="entry name" value="Ribonuclease Inhibitor"/>
    <property type="match status" value="1"/>
</dbReference>
<organism evidence="1 2">
    <name type="scientific">Mycena maculata</name>
    <dbReference type="NCBI Taxonomy" id="230809"/>
    <lineage>
        <taxon>Eukaryota</taxon>
        <taxon>Fungi</taxon>
        <taxon>Dikarya</taxon>
        <taxon>Basidiomycota</taxon>
        <taxon>Agaricomycotina</taxon>
        <taxon>Agaricomycetes</taxon>
        <taxon>Agaricomycetidae</taxon>
        <taxon>Agaricales</taxon>
        <taxon>Marasmiineae</taxon>
        <taxon>Mycenaceae</taxon>
        <taxon>Mycena</taxon>
    </lineage>
</organism>
<sequence>MHLNLFPHSVLKVTPLLQFWLPRAGNLPLSLSLVYKGDNAFNYSTVVEMAGLDALLVLIRNYARHWSSIALHIWLPALLRLESPLDSFASLRRLTLDCGVGFEGNQSRRLSAFSNAPTLRELHIIGGVSAAQIDLPYPQIEVLRLDNSTPEHCMLALALAPNIKHLTSTLWSFDGVGALRMPTQLSLLRLESLSAVLSYTRGPALLDRLTLPTLEHLTLDLQGPEQITLLTSFVLRSSCFLRRLSVKFGPLRDAAGAFTQLFTALDSLEALDVRKAGPALDIAFGLLRAQPHLLPNLASLHVERTHASREEEDAELLADLLEARWNVPDEVTLPVRLRQFRLHSPLTTPPEYRSPAVRRLGRLRAQGMVVEITSAQRSWFYV</sequence>
<evidence type="ECO:0000313" key="2">
    <source>
        <dbReference type="Proteomes" id="UP001215280"/>
    </source>
</evidence>
<accession>A0AAD7HXV6</accession>